<dbReference type="SUPFAM" id="SSF51445">
    <property type="entry name" value="(Trans)glycosidases"/>
    <property type="match status" value="1"/>
</dbReference>
<proteinExistence type="predicted"/>
<protein>
    <recommendedName>
        <fullName evidence="3">Glycoside hydrolase family 42 N-terminal domain-containing protein</fullName>
    </recommendedName>
</protein>
<accession>A0A1F5PXJ8</accession>
<comment type="caution">
    <text evidence="1">The sequence shown here is derived from an EMBL/GenBank/DDBJ whole genome shotgun (WGS) entry which is preliminary data.</text>
</comment>
<evidence type="ECO:0008006" key="3">
    <source>
        <dbReference type="Google" id="ProtNLM"/>
    </source>
</evidence>
<organism evidence="1 2">
    <name type="scientific">Candidatus Doudnabacteria bacterium RIFCSPLOWO2_01_FULL_44_21</name>
    <dbReference type="NCBI Taxonomy" id="1817841"/>
    <lineage>
        <taxon>Bacteria</taxon>
        <taxon>Candidatus Doudnaibacteriota</taxon>
    </lineage>
</organism>
<reference evidence="1 2" key="1">
    <citation type="journal article" date="2016" name="Nat. Commun.">
        <title>Thousands of microbial genomes shed light on interconnected biogeochemical processes in an aquifer system.</title>
        <authorList>
            <person name="Anantharaman K."/>
            <person name="Brown C.T."/>
            <person name="Hug L.A."/>
            <person name="Sharon I."/>
            <person name="Castelle C.J."/>
            <person name="Probst A.J."/>
            <person name="Thomas B.C."/>
            <person name="Singh A."/>
            <person name="Wilkins M.J."/>
            <person name="Karaoz U."/>
            <person name="Brodie E.L."/>
            <person name="Williams K.H."/>
            <person name="Hubbard S.S."/>
            <person name="Banfield J.F."/>
        </authorList>
    </citation>
    <scope>NUCLEOTIDE SEQUENCE [LARGE SCALE GENOMIC DNA]</scope>
</reference>
<dbReference type="AlphaFoldDB" id="A0A1F5PXJ8"/>
<evidence type="ECO:0000313" key="2">
    <source>
        <dbReference type="Proteomes" id="UP000177281"/>
    </source>
</evidence>
<dbReference type="STRING" id="1817841.A3B10_00575"/>
<dbReference type="EMBL" id="MFFB01000012">
    <property type="protein sequence ID" value="OGE94633.1"/>
    <property type="molecule type" value="Genomic_DNA"/>
</dbReference>
<evidence type="ECO:0000313" key="1">
    <source>
        <dbReference type="EMBL" id="OGE94633.1"/>
    </source>
</evidence>
<gene>
    <name evidence="1" type="ORF">A3B10_00575</name>
</gene>
<dbReference type="Gene3D" id="3.20.20.80">
    <property type="entry name" value="Glycosidases"/>
    <property type="match status" value="1"/>
</dbReference>
<name>A0A1F5PXJ8_9BACT</name>
<dbReference type="InterPro" id="IPR017853">
    <property type="entry name" value="GH"/>
</dbReference>
<sequence length="332" mass="38714">MKVHRAWKILFFSLLVIVLILGYFANQFTPSPQPAFGISFSAPYAEYLGFDPMNVYLDILNDLQPKKIRLMAYWEMIEPTPRLFTFDFLDKMLVEAQQRQVEIILVVGEKQPRWPECHRPGWVNDLSVSQREEAELSMIRQAVEHFKPFTAIKIWQIGNEPFFAFGLDCQKTNKQQAQAQIALVKGLDDRPVMVTDSGEKGLWIPTARLGADIFGSTMYRVVNDHRFGYVKYPIPPVYFRIKAGILKVVAKQDRIIGVELQAEPWFSQDLFQTDLSTQLALMNPKIFAQNIDYARRVGFEENYLWGAEWWYWLAKKQRDFGMWATAKELLRK</sequence>
<dbReference type="Proteomes" id="UP000177281">
    <property type="component" value="Unassembled WGS sequence"/>
</dbReference>